<gene>
    <name evidence="1" type="ORF">LR48_Vigan03g143100</name>
</gene>
<name>A0A0L9U6K5_PHAAN</name>
<dbReference type="Proteomes" id="UP000053144">
    <property type="component" value="Chromosome 3"/>
</dbReference>
<reference evidence="2" key="1">
    <citation type="journal article" date="2015" name="Proc. Natl. Acad. Sci. U.S.A.">
        <title>Genome sequencing of adzuki bean (Vigna angularis) provides insight into high starch and low fat accumulation and domestication.</title>
        <authorList>
            <person name="Yang K."/>
            <person name="Tian Z."/>
            <person name="Chen C."/>
            <person name="Luo L."/>
            <person name="Zhao B."/>
            <person name="Wang Z."/>
            <person name="Yu L."/>
            <person name="Li Y."/>
            <person name="Sun Y."/>
            <person name="Li W."/>
            <person name="Chen Y."/>
            <person name="Li Y."/>
            <person name="Zhang Y."/>
            <person name="Ai D."/>
            <person name="Zhao J."/>
            <person name="Shang C."/>
            <person name="Ma Y."/>
            <person name="Wu B."/>
            <person name="Wang M."/>
            <person name="Gao L."/>
            <person name="Sun D."/>
            <person name="Zhang P."/>
            <person name="Guo F."/>
            <person name="Wang W."/>
            <person name="Li Y."/>
            <person name="Wang J."/>
            <person name="Varshney R.K."/>
            <person name="Wang J."/>
            <person name="Ling H.Q."/>
            <person name="Wan P."/>
        </authorList>
    </citation>
    <scope>NUCLEOTIDE SEQUENCE</scope>
    <source>
        <strain evidence="2">cv. Jingnong 6</strain>
    </source>
</reference>
<evidence type="ECO:0000313" key="2">
    <source>
        <dbReference type="Proteomes" id="UP000053144"/>
    </source>
</evidence>
<protein>
    <submittedName>
        <fullName evidence="1">Uncharacterized protein</fullName>
    </submittedName>
</protein>
<sequence>MLNERQTRLEETLNQFIQKTESSQKSTEAAIKNWEIQMGQIIKRLEERPDRNFGANTEVNPREECKVVKSVNEEIIELEEEEIEERREVERKNTFLFPTNQEKQMDFTELFRMVDNDAPWEQILQKIAVYTKSDEGTSTKKEVTAERYLPLSGIYR</sequence>
<dbReference type="AlphaFoldDB" id="A0A0L9U6K5"/>
<accession>A0A0L9U6K5</accession>
<dbReference type="EMBL" id="CM003373">
    <property type="protein sequence ID" value="KOM38049.1"/>
    <property type="molecule type" value="Genomic_DNA"/>
</dbReference>
<organism evidence="1 2">
    <name type="scientific">Phaseolus angularis</name>
    <name type="common">Azuki bean</name>
    <name type="synonym">Vigna angularis</name>
    <dbReference type="NCBI Taxonomy" id="3914"/>
    <lineage>
        <taxon>Eukaryota</taxon>
        <taxon>Viridiplantae</taxon>
        <taxon>Streptophyta</taxon>
        <taxon>Embryophyta</taxon>
        <taxon>Tracheophyta</taxon>
        <taxon>Spermatophyta</taxon>
        <taxon>Magnoliopsida</taxon>
        <taxon>eudicotyledons</taxon>
        <taxon>Gunneridae</taxon>
        <taxon>Pentapetalae</taxon>
        <taxon>rosids</taxon>
        <taxon>fabids</taxon>
        <taxon>Fabales</taxon>
        <taxon>Fabaceae</taxon>
        <taxon>Papilionoideae</taxon>
        <taxon>50 kb inversion clade</taxon>
        <taxon>NPAAA clade</taxon>
        <taxon>indigoferoid/millettioid clade</taxon>
        <taxon>Phaseoleae</taxon>
        <taxon>Vigna</taxon>
    </lineage>
</organism>
<proteinExistence type="predicted"/>
<dbReference type="Gramene" id="KOM38049">
    <property type="protein sequence ID" value="KOM38049"/>
    <property type="gene ID" value="LR48_Vigan03g143100"/>
</dbReference>
<evidence type="ECO:0000313" key="1">
    <source>
        <dbReference type="EMBL" id="KOM38049.1"/>
    </source>
</evidence>